<accession>A0A7J5G834</accession>
<organism evidence="1 2">
    <name type="scientific">Phocaeicola vulgatus</name>
    <name type="common">Bacteroides vulgatus</name>
    <dbReference type="NCBI Taxonomy" id="821"/>
    <lineage>
        <taxon>Bacteria</taxon>
        <taxon>Pseudomonadati</taxon>
        <taxon>Bacteroidota</taxon>
        <taxon>Bacteroidia</taxon>
        <taxon>Bacteroidales</taxon>
        <taxon>Bacteroidaceae</taxon>
        <taxon>Phocaeicola</taxon>
    </lineage>
</organism>
<proteinExistence type="predicted"/>
<name>A0A7J5G834_PHOVU</name>
<dbReference type="Proteomes" id="UP000470332">
    <property type="component" value="Unassembled WGS sequence"/>
</dbReference>
<dbReference type="AlphaFoldDB" id="A0A7J5G834"/>
<reference evidence="1 2" key="1">
    <citation type="journal article" date="2019" name="Nat. Med.">
        <title>A library of human gut bacterial isolates paired with longitudinal multiomics data enables mechanistic microbiome research.</title>
        <authorList>
            <person name="Poyet M."/>
            <person name="Groussin M."/>
            <person name="Gibbons S.M."/>
            <person name="Avila-Pacheco J."/>
            <person name="Jiang X."/>
            <person name="Kearney S.M."/>
            <person name="Perrotta A.R."/>
            <person name="Berdy B."/>
            <person name="Zhao S."/>
            <person name="Lieberman T.D."/>
            <person name="Swanson P.K."/>
            <person name="Smith M."/>
            <person name="Roesemann S."/>
            <person name="Alexander J.E."/>
            <person name="Rich S.A."/>
            <person name="Livny J."/>
            <person name="Vlamakis H."/>
            <person name="Clish C."/>
            <person name="Bullock K."/>
            <person name="Deik A."/>
            <person name="Scott J."/>
            <person name="Pierce K.A."/>
            <person name="Xavier R.J."/>
            <person name="Alm E.J."/>
        </authorList>
    </citation>
    <scope>NUCLEOTIDE SEQUENCE [LARGE SCALE GENOMIC DNA]</scope>
    <source>
        <strain evidence="1 2">BIOML-A9</strain>
    </source>
</reference>
<evidence type="ECO:0000313" key="1">
    <source>
        <dbReference type="EMBL" id="KAB3863666.1"/>
    </source>
</evidence>
<evidence type="ECO:0000313" key="2">
    <source>
        <dbReference type="Proteomes" id="UP000470332"/>
    </source>
</evidence>
<gene>
    <name evidence="1" type="ORF">GAS37_06905</name>
</gene>
<dbReference type="EMBL" id="WCXA01000011">
    <property type="protein sequence ID" value="KAB3863666.1"/>
    <property type="molecule type" value="Genomic_DNA"/>
</dbReference>
<comment type="caution">
    <text evidence="1">The sequence shown here is derived from an EMBL/GenBank/DDBJ whole genome shotgun (WGS) entry which is preliminary data.</text>
</comment>
<protein>
    <submittedName>
        <fullName evidence="1">Uncharacterized protein</fullName>
    </submittedName>
</protein>
<sequence>MNYTEIKTALLNDGYKDTPELDKTIRRLLFLDGEAKEMLHAWISYGIFPSFIYQGIDSNTLHISLGMKAPAIILAFYMLQIQPKSKELYLRLLKRNIEYKLQINR</sequence>